<dbReference type="Pfam" id="PF16292">
    <property type="entry name" value="DUF4938"/>
    <property type="match status" value="1"/>
</dbReference>
<keyword evidence="2" id="KW-1185">Reference proteome</keyword>
<gene>
    <name evidence="1" type="ORF">Hgul01_01509</name>
</gene>
<evidence type="ECO:0000313" key="2">
    <source>
        <dbReference type="Proteomes" id="UP001428290"/>
    </source>
</evidence>
<protein>
    <submittedName>
        <fullName evidence="1">Uncharacterized protein</fullName>
    </submittedName>
</protein>
<dbReference type="EMBL" id="BAABRU010000004">
    <property type="protein sequence ID" value="GAA5527716.1"/>
    <property type="molecule type" value="Genomic_DNA"/>
</dbReference>
<dbReference type="RefSeq" id="WP_345721334.1">
    <property type="nucleotide sequence ID" value="NZ_BAABRU010000004.1"/>
</dbReference>
<evidence type="ECO:0000313" key="1">
    <source>
        <dbReference type="EMBL" id="GAA5527716.1"/>
    </source>
</evidence>
<sequence length="334" mass="36141">MAITIEHVRVLEGPNIYYPQAGVAATLQASHDLRDELGRQLKTWAQAVGLIIGYLRMKIEPVDDQWQLSLSFTCNHPQLGAAILQHAVEDMLAAERQDEDWNHDDALFDLRRQRMRIDPVLPLLQLRAEAQGRVLPVIAVGDGMLQIGTGSGGWQFDPAQLSLGFAINPPWEQIRSVPLIAIGGIGAEVAAEQIAQGLTAAGWQQVVHIPKGDFASVRQAFLQPNAAMFVVALDYTDAVERGLAFNRCNIGVVLGISNLPEAHALAAGLPALTADELGNTILLADDQRTAGLARRTAAPVVQLQRTHEPASIQQPLLALVVNQLQQLLDAGAFD</sequence>
<dbReference type="Proteomes" id="UP001428290">
    <property type="component" value="Unassembled WGS sequence"/>
</dbReference>
<proteinExistence type="predicted"/>
<dbReference type="InterPro" id="IPR032554">
    <property type="entry name" value="DUF4938"/>
</dbReference>
<organism evidence="1 2">
    <name type="scientific">Herpetosiphon gulosus</name>
    <dbReference type="NCBI Taxonomy" id="1973496"/>
    <lineage>
        <taxon>Bacteria</taxon>
        <taxon>Bacillati</taxon>
        <taxon>Chloroflexota</taxon>
        <taxon>Chloroflexia</taxon>
        <taxon>Herpetosiphonales</taxon>
        <taxon>Herpetosiphonaceae</taxon>
        <taxon>Herpetosiphon</taxon>
    </lineage>
</organism>
<reference evidence="1 2" key="1">
    <citation type="submission" date="2024-02" db="EMBL/GenBank/DDBJ databases">
        <title>Herpetosiphon gulosus NBRC 112829.</title>
        <authorList>
            <person name="Ichikawa N."/>
            <person name="Katano-Makiyama Y."/>
            <person name="Hidaka K."/>
        </authorList>
    </citation>
    <scope>NUCLEOTIDE SEQUENCE [LARGE SCALE GENOMIC DNA]</scope>
    <source>
        <strain evidence="1 2">NBRC 112829</strain>
    </source>
</reference>
<comment type="caution">
    <text evidence="1">The sequence shown here is derived from an EMBL/GenBank/DDBJ whole genome shotgun (WGS) entry which is preliminary data.</text>
</comment>
<accession>A0ABP9WWX6</accession>
<name>A0ABP9WWX6_9CHLR</name>